<comment type="function">
    <text evidence="14">RNA-dependent RNA polymerase which is found both free and covalently attached to the genomic RNA. May also contain guanylyl and methyl transferase activities.</text>
</comment>
<dbReference type="InterPro" id="IPR046750">
    <property type="entry name" value="Birnavirus_RdRp_C"/>
</dbReference>
<dbReference type="RefSeq" id="YP_010086266.1">
    <property type="nucleotide sequence ID" value="NC_055451.1"/>
</dbReference>
<dbReference type="InterPro" id="IPR046814">
    <property type="entry name" value="Avibirnavurs_RdRp_C_sf"/>
</dbReference>
<evidence type="ECO:0000256" key="2">
    <source>
        <dbReference type="ARBA" id="ARBA00011314"/>
    </source>
</evidence>
<organism evidence="21 22">
    <name type="scientific">Lates calcarifer birnavirus</name>
    <dbReference type="NCBI Taxonomy" id="2583366"/>
    <lineage>
        <taxon>Viruses</taxon>
        <taxon>Riboviria</taxon>
        <taxon>Orthornavirae</taxon>
        <taxon>Birnaviridae</taxon>
        <taxon>Blosnavirus</taxon>
        <taxon>Blosnavirus lati</taxon>
    </lineage>
</organism>
<dbReference type="Pfam" id="PF20488">
    <property type="entry name" value="Birna_VP1_thumb"/>
    <property type="match status" value="1"/>
</dbReference>
<keyword evidence="12" id="KW-0693">Viral RNA replication</keyword>
<dbReference type="InterPro" id="IPR007100">
    <property type="entry name" value="Birnavirus_RdRp_palm"/>
</dbReference>
<proteinExistence type="predicted"/>
<dbReference type="Proteomes" id="UP000502414">
    <property type="component" value="Genome"/>
</dbReference>
<feature type="domain" description="Birnavirus RNA-directed RNA polymerase palm" evidence="18">
    <location>
        <begin position="1"/>
        <end position="521"/>
    </location>
</feature>
<dbReference type="Pfam" id="PF20489">
    <property type="entry name" value="Birna_RdRp_C"/>
    <property type="match status" value="1"/>
</dbReference>
<evidence type="ECO:0000256" key="3">
    <source>
        <dbReference type="ARBA" id="ARBA00012494"/>
    </source>
</evidence>
<keyword evidence="10" id="KW-0547">Nucleotide-binding</keyword>
<evidence type="ECO:0000256" key="4">
    <source>
        <dbReference type="ARBA" id="ARBA00022412"/>
    </source>
</evidence>
<evidence type="ECO:0000256" key="8">
    <source>
        <dbReference type="ARBA" id="ARBA00022679"/>
    </source>
</evidence>
<dbReference type="KEGG" id="vg:65247043"/>
<dbReference type="PROSITE" id="PS50524">
    <property type="entry name" value="RDRP_DSRNA_BIR"/>
    <property type="match status" value="1"/>
</dbReference>
<evidence type="ECO:0000259" key="20">
    <source>
        <dbReference type="Pfam" id="PF20489"/>
    </source>
</evidence>
<keyword evidence="22" id="KW-1185">Reference proteome</keyword>
<dbReference type="InterPro" id="IPR043502">
    <property type="entry name" value="DNA/RNA_pol_sf"/>
</dbReference>
<evidence type="ECO:0000256" key="13">
    <source>
        <dbReference type="ARBA" id="ARBA00023134"/>
    </source>
</evidence>
<dbReference type="Pfam" id="PF04197">
    <property type="entry name" value="Birna_RdRp_palm"/>
    <property type="match status" value="1"/>
</dbReference>
<evidence type="ECO:0000259" key="18">
    <source>
        <dbReference type="Pfam" id="PF04197"/>
    </source>
</evidence>
<dbReference type="Gene3D" id="1.10.1740.80">
    <property type="match status" value="1"/>
</dbReference>
<evidence type="ECO:0000313" key="22">
    <source>
        <dbReference type="Proteomes" id="UP000502414"/>
    </source>
</evidence>
<dbReference type="InterPro" id="IPR046812">
    <property type="entry name" value="Birnavirus_RdRp_palm_sf"/>
</dbReference>
<evidence type="ECO:0000256" key="9">
    <source>
        <dbReference type="ARBA" id="ARBA00022695"/>
    </source>
</evidence>
<keyword evidence="8" id="KW-0808">Transferase</keyword>
<dbReference type="Gene3D" id="3.90.1730.10">
    <property type="entry name" value="Infectious bursal virus vp1 polymerase domain"/>
    <property type="match status" value="3"/>
</dbReference>
<comment type="subcellular location">
    <subcellularLocation>
        <location evidence="1">Virion</location>
    </subcellularLocation>
</comment>
<keyword evidence="16" id="KW-0175">Coiled coil</keyword>
<keyword evidence="7" id="KW-0597">Phosphoprotein</keyword>
<feature type="domain" description="RNA-directed RNA polymerase C-terminal birnavirus" evidence="20">
    <location>
        <begin position="689"/>
        <end position="792"/>
    </location>
</feature>
<accession>A0A4P8PJ90</accession>
<reference evidence="21 22" key="1">
    <citation type="submission" date="2018-10" db="EMBL/GenBank/DDBJ databases">
        <title>Detection and characterisation of a novel marine Birnavirus isolated from Asian Seabass in Singapore.</title>
        <authorList>
            <person name="Chen J."/>
            <person name="Toh X."/>
            <person name="Ong J."/>
            <person name="Wang Y."/>
            <person name="Teo X."/>
            <person name="Lee B."/>
            <person name="Wong P."/>
            <person name="Khor D."/>
            <person name="Chong S."/>
            <person name="Chee D."/>
            <person name="Wee A."/>
            <person name="Wang Y."/>
            <person name="Ng M."/>
            <person name="Tan B."/>
            <person name="Huangfu T."/>
        </authorList>
    </citation>
    <scope>NUCLEOTIDE SEQUENCE [LARGE SCALE GENOMIC DNA]</scope>
    <source>
        <strain evidence="21">A110617</strain>
    </source>
</reference>
<name>A0A4P8PJ90_9VIRU</name>
<evidence type="ECO:0000256" key="1">
    <source>
        <dbReference type="ARBA" id="ARBA00004328"/>
    </source>
</evidence>
<dbReference type="GO" id="GO:0044423">
    <property type="term" value="C:virion component"/>
    <property type="evidence" value="ECO:0007669"/>
    <property type="project" value="UniProtKB-KW"/>
</dbReference>
<dbReference type="GeneID" id="65247043"/>
<evidence type="ECO:0000256" key="7">
    <source>
        <dbReference type="ARBA" id="ARBA00022553"/>
    </source>
</evidence>
<feature type="coiled-coil region" evidence="16">
    <location>
        <begin position="775"/>
        <end position="802"/>
    </location>
</feature>
<dbReference type="GO" id="GO:0005525">
    <property type="term" value="F:GTP binding"/>
    <property type="evidence" value="ECO:0007669"/>
    <property type="project" value="UniProtKB-KW"/>
</dbReference>
<dbReference type="InterPro" id="IPR046813">
    <property type="entry name" value="Birnavirus_RdRp_thumb_sf"/>
</dbReference>
<evidence type="ECO:0000256" key="16">
    <source>
        <dbReference type="SAM" id="Coils"/>
    </source>
</evidence>
<dbReference type="Gene3D" id="6.10.140.300">
    <property type="match status" value="1"/>
</dbReference>
<evidence type="ECO:0000256" key="10">
    <source>
        <dbReference type="ARBA" id="ARBA00022741"/>
    </source>
</evidence>
<keyword evidence="6" id="KW-0191">Covalent protein-RNA linkage</keyword>
<dbReference type="InterPro" id="IPR046752">
    <property type="entry name" value="Birnavirus_RdRp_thumb"/>
</dbReference>
<evidence type="ECO:0000256" key="11">
    <source>
        <dbReference type="ARBA" id="ARBA00022844"/>
    </source>
</evidence>
<evidence type="ECO:0000259" key="19">
    <source>
        <dbReference type="Pfam" id="PF20488"/>
    </source>
</evidence>
<evidence type="ECO:0000256" key="6">
    <source>
        <dbReference type="ARBA" id="ARBA00022520"/>
    </source>
</evidence>
<comment type="subunit">
    <text evidence="2">Interacts with VP3 in the cytoplasm.</text>
</comment>
<dbReference type="GO" id="GO:0003968">
    <property type="term" value="F:RNA-directed RNA polymerase activity"/>
    <property type="evidence" value="ECO:0007669"/>
    <property type="project" value="UniProtKB-KW"/>
</dbReference>
<feature type="domain" description="RNA-directed RNA polymerase thumb" evidence="19">
    <location>
        <begin position="530"/>
        <end position="686"/>
    </location>
</feature>
<evidence type="ECO:0000256" key="17">
    <source>
        <dbReference type="SAM" id="MobiDB-lite"/>
    </source>
</evidence>
<keyword evidence="11" id="KW-0946">Virion</keyword>
<sequence length="856" mass="94338">MSDIFNTAQGRSKILASLKLQNVTENTQDWLLPPRWDPPADTIRNSKEAAEALKAGGYRMLKPRSIPEHQPIPTAAALPSLAVLVEMDAIKDEIELPGGDTEYLPRYYPMHKPEHGKQTEFGMYDLPLLKQMTFQLINGKENPAEEGATFKQFRDTILECQYGSGTNAGQIARLLAMRGVAVGRNPNKTLAQQGLTLEQMAVLLEQTLPIGQPGDDETGWPALTTTLSGLLNPDTNEDYLPDVTKKSSAGLPYIGKTKGDTMLEALAIGDTFLRELSAVLSSTTPDQKDRFNSLLQDFWFLSCGLLFPKGERYDRDAWLTKTRNIWSAPFPTHFLISAISWPIMKQSKNNTLNMDTPSLYGFNPFNGGLDSIMRRVEKGEDLHLIYADNIYILQDRIWFSIDLEKGEANATKSHAQAIAYYLLTRGWVQDDGSPAFNATWATLAMQIAPALVVDSSCLFMNLQLKTYGQGSGNPWTFLINHALSTIVVNAWIQAGKPRPDTPQFMALEKTTGVNFKIERTIPEVPTVALKAKESSPLVGYLGDGTNRPPEKEAPTVDLDLLGWSATYSRLLESWVPVLDKERMLKSAAYPKGLENKELKNQPGAELAYTIVRNEALRMVGGWAYPLLDRSLKAMVSAKRNALTVKGIPIESMMGGWQKMTEFSEAFEGIDASLEVTPEFLANMNKPRGRKQPHVNKLALDIKNMQQASTALTSGAFRNPNKMAGLKLNAMAKSKLMTTLQAFKEAEAAADQSGTDDWGEASETLDTMLRASRIYQAEAEASLKDVSEALDSLSAAAANIKTQQEKDTDTISNPVVGYHVPAQRSLGVLSSVTGVGPAPVDGRSKNARKMAKRRSRK</sequence>
<dbReference type="EC" id="2.7.7.48" evidence="3"/>
<feature type="region of interest" description="Disordered" evidence="17">
    <location>
        <begin position="830"/>
        <end position="856"/>
    </location>
</feature>
<evidence type="ECO:0000256" key="5">
    <source>
        <dbReference type="ARBA" id="ARBA00022484"/>
    </source>
</evidence>
<dbReference type="EMBL" id="MK103420">
    <property type="protein sequence ID" value="QCQ84350.1"/>
    <property type="molecule type" value="Genomic_RNA"/>
</dbReference>
<keyword evidence="5 21" id="KW-0696">RNA-directed RNA polymerase</keyword>
<keyword evidence="9" id="KW-0548">Nucleotidyltransferase</keyword>
<evidence type="ECO:0000256" key="14">
    <source>
        <dbReference type="ARBA" id="ARBA00024712"/>
    </source>
</evidence>
<evidence type="ECO:0000256" key="12">
    <source>
        <dbReference type="ARBA" id="ARBA00022953"/>
    </source>
</evidence>
<protein>
    <recommendedName>
        <fullName evidence="4">RNA-directed RNA polymerase</fullName>
        <ecNumber evidence="3">2.7.7.48</ecNumber>
    </recommendedName>
    <alternativeName>
        <fullName evidence="15">Protein VP1</fullName>
    </alternativeName>
</protein>
<keyword evidence="13" id="KW-0342">GTP-binding</keyword>
<dbReference type="GO" id="GO:0019079">
    <property type="term" value="P:viral genome replication"/>
    <property type="evidence" value="ECO:0007669"/>
    <property type="project" value="InterPro"/>
</dbReference>
<evidence type="ECO:0000256" key="15">
    <source>
        <dbReference type="ARBA" id="ARBA00032403"/>
    </source>
</evidence>
<evidence type="ECO:0000313" key="21">
    <source>
        <dbReference type="EMBL" id="QCQ84350.1"/>
    </source>
</evidence>
<dbReference type="SUPFAM" id="SSF56672">
    <property type="entry name" value="DNA/RNA polymerases"/>
    <property type="match status" value="1"/>
</dbReference>
<feature type="compositionally biased region" description="Basic residues" evidence="17">
    <location>
        <begin position="844"/>
        <end position="856"/>
    </location>
</feature>